<keyword evidence="5" id="KW-0804">Transcription</keyword>
<dbReference type="GO" id="GO:0016987">
    <property type="term" value="F:sigma factor activity"/>
    <property type="evidence" value="ECO:0007669"/>
    <property type="project" value="UniProtKB-KW"/>
</dbReference>
<dbReference type="CDD" id="cd06171">
    <property type="entry name" value="Sigma70_r4"/>
    <property type="match status" value="1"/>
</dbReference>
<evidence type="ECO:0000259" key="6">
    <source>
        <dbReference type="Pfam" id="PF04542"/>
    </source>
</evidence>
<dbReference type="InterPro" id="IPR014284">
    <property type="entry name" value="RNA_pol_sigma-70_dom"/>
</dbReference>
<proteinExistence type="inferred from homology"/>
<keyword evidence="3" id="KW-0731">Sigma factor</keyword>
<dbReference type="PANTHER" id="PTHR43133:SF8">
    <property type="entry name" value="RNA POLYMERASE SIGMA FACTOR HI_1459-RELATED"/>
    <property type="match status" value="1"/>
</dbReference>
<gene>
    <name evidence="8" type="ORF">S01H1_36698</name>
</gene>
<sequence length="141" mass="16679">MDIVQETFLRLYQKVYMFKSGKNFQNWLLQIAKNLCIDYYRKNYGKNKEWQSEKPINEMNLAVQNERDPLISSDLRGIFSTCIKKLAEKQRMIFVMKQYNQLKYSEIAQILDISLGTAKSLHFKAVQNLRGLMAPYLGRQL</sequence>
<dbReference type="Pfam" id="PF08281">
    <property type="entry name" value="Sigma70_r4_2"/>
    <property type="match status" value="1"/>
</dbReference>
<keyword evidence="2" id="KW-0805">Transcription regulation</keyword>
<evidence type="ECO:0000313" key="8">
    <source>
        <dbReference type="EMBL" id="GAG06574.1"/>
    </source>
</evidence>
<keyword evidence="4" id="KW-0238">DNA-binding</keyword>
<dbReference type="NCBIfam" id="TIGR02937">
    <property type="entry name" value="sigma70-ECF"/>
    <property type="match status" value="1"/>
</dbReference>
<protein>
    <recommendedName>
        <fullName evidence="9">RNA polymerase sigma factor 70 region 4 type 2 domain-containing protein</fullName>
    </recommendedName>
</protein>
<dbReference type="PANTHER" id="PTHR43133">
    <property type="entry name" value="RNA POLYMERASE ECF-TYPE SIGMA FACTO"/>
    <property type="match status" value="1"/>
</dbReference>
<evidence type="ECO:0000259" key="7">
    <source>
        <dbReference type="Pfam" id="PF08281"/>
    </source>
</evidence>
<evidence type="ECO:0008006" key="9">
    <source>
        <dbReference type="Google" id="ProtNLM"/>
    </source>
</evidence>
<dbReference type="InterPro" id="IPR013325">
    <property type="entry name" value="RNA_pol_sigma_r2"/>
</dbReference>
<dbReference type="SUPFAM" id="SSF88946">
    <property type="entry name" value="Sigma2 domain of RNA polymerase sigma factors"/>
    <property type="match status" value="1"/>
</dbReference>
<reference evidence="8" key="1">
    <citation type="journal article" date="2014" name="Front. Microbiol.">
        <title>High frequency of phylogenetically diverse reductive dehalogenase-homologous genes in deep subseafloor sedimentary metagenomes.</title>
        <authorList>
            <person name="Kawai M."/>
            <person name="Futagami T."/>
            <person name="Toyoda A."/>
            <person name="Takaki Y."/>
            <person name="Nishi S."/>
            <person name="Hori S."/>
            <person name="Arai W."/>
            <person name="Tsubouchi T."/>
            <person name="Morono Y."/>
            <person name="Uchiyama I."/>
            <person name="Ito T."/>
            <person name="Fujiyama A."/>
            <person name="Inagaki F."/>
            <person name="Takami H."/>
        </authorList>
    </citation>
    <scope>NUCLEOTIDE SEQUENCE</scope>
    <source>
        <strain evidence="8">Expedition CK06-06</strain>
    </source>
</reference>
<dbReference type="InterPro" id="IPR039425">
    <property type="entry name" value="RNA_pol_sigma-70-like"/>
</dbReference>
<evidence type="ECO:0000256" key="3">
    <source>
        <dbReference type="ARBA" id="ARBA00023082"/>
    </source>
</evidence>
<dbReference type="InterPro" id="IPR007627">
    <property type="entry name" value="RNA_pol_sigma70_r2"/>
</dbReference>
<dbReference type="GO" id="GO:0003677">
    <property type="term" value="F:DNA binding"/>
    <property type="evidence" value="ECO:0007669"/>
    <property type="project" value="UniProtKB-KW"/>
</dbReference>
<comment type="caution">
    <text evidence="8">The sequence shown here is derived from an EMBL/GenBank/DDBJ whole genome shotgun (WGS) entry which is preliminary data.</text>
</comment>
<dbReference type="Gene3D" id="1.10.1740.10">
    <property type="match status" value="1"/>
</dbReference>
<feature type="domain" description="RNA polymerase sigma-70 region 2" evidence="6">
    <location>
        <begin position="2"/>
        <end position="43"/>
    </location>
</feature>
<evidence type="ECO:0000256" key="5">
    <source>
        <dbReference type="ARBA" id="ARBA00023163"/>
    </source>
</evidence>
<comment type="similarity">
    <text evidence="1">Belongs to the sigma-70 factor family. ECF subfamily.</text>
</comment>
<feature type="domain" description="RNA polymerase sigma factor 70 region 4 type 2" evidence="7">
    <location>
        <begin position="78"/>
        <end position="129"/>
    </location>
</feature>
<evidence type="ECO:0000256" key="2">
    <source>
        <dbReference type="ARBA" id="ARBA00023015"/>
    </source>
</evidence>
<evidence type="ECO:0000256" key="4">
    <source>
        <dbReference type="ARBA" id="ARBA00023125"/>
    </source>
</evidence>
<dbReference type="Pfam" id="PF04542">
    <property type="entry name" value="Sigma70_r2"/>
    <property type="match status" value="1"/>
</dbReference>
<dbReference type="Gene3D" id="1.10.10.10">
    <property type="entry name" value="Winged helix-like DNA-binding domain superfamily/Winged helix DNA-binding domain"/>
    <property type="match status" value="1"/>
</dbReference>
<dbReference type="InterPro" id="IPR013324">
    <property type="entry name" value="RNA_pol_sigma_r3/r4-like"/>
</dbReference>
<dbReference type="SUPFAM" id="SSF88659">
    <property type="entry name" value="Sigma3 and sigma4 domains of RNA polymerase sigma factors"/>
    <property type="match status" value="1"/>
</dbReference>
<dbReference type="InterPro" id="IPR036388">
    <property type="entry name" value="WH-like_DNA-bd_sf"/>
</dbReference>
<dbReference type="GO" id="GO:0006352">
    <property type="term" value="P:DNA-templated transcription initiation"/>
    <property type="evidence" value="ECO:0007669"/>
    <property type="project" value="InterPro"/>
</dbReference>
<name>X0UL99_9ZZZZ</name>
<dbReference type="EMBL" id="BARS01023010">
    <property type="protein sequence ID" value="GAG06574.1"/>
    <property type="molecule type" value="Genomic_DNA"/>
</dbReference>
<accession>X0UL99</accession>
<dbReference type="AlphaFoldDB" id="X0UL99"/>
<dbReference type="InterPro" id="IPR013249">
    <property type="entry name" value="RNA_pol_sigma70_r4_t2"/>
</dbReference>
<evidence type="ECO:0000256" key="1">
    <source>
        <dbReference type="ARBA" id="ARBA00010641"/>
    </source>
</evidence>
<organism evidence="8">
    <name type="scientific">marine sediment metagenome</name>
    <dbReference type="NCBI Taxonomy" id="412755"/>
    <lineage>
        <taxon>unclassified sequences</taxon>
        <taxon>metagenomes</taxon>
        <taxon>ecological metagenomes</taxon>
    </lineage>
</organism>